<name>Q2SMU3_HAHCH</name>
<organism evidence="1 2">
    <name type="scientific">Hahella chejuensis (strain KCTC 2396)</name>
    <dbReference type="NCBI Taxonomy" id="349521"/>
    <lineage>
        <taxon>Bacteria</taxon>
        <taxon>Pseudomonadati</taxon>
        <taxon>Pseudomonadota</taxon>
        <taxon>Gammaproteobacteria</taxon>
        <taxon>Oceanospirillales</taxon>
        <taxon>Hahellaceae</taxon>
        <taxon>Hahella</taxon>
    </lineage>
</organism>
<gene>
    <name evidence="1" type="ordered locus">HCH_01154</name>
</gene>
<evidence type="ECO:0000313" key="1">
    <source>
        <dbReference type="EMBL" id="ABC28031.1"/>
    </source>
</evidence>
<protein>
    <submittedName>
        <fullName evidence="1">Uncharacterized protein</fullName>
    </submittedName>
</protein>
<dbReference type="STRING" id="349521.HCH_01154"/>
<keyword evidence="2" id="KW-1185">Reference proteome</keyword>
<accession>Q2SMU3</accession>
<dbReference type="Proteomes" id="UP000000238">
    <property type="component" value="Chromosome"/>
</dbReference>
<sequence length="76" mass="8761">MKRELKKVQWTRAEAPQKAGRYVVAIEHECGLGAYDFSAWSPLEGWEIKDQSGKIVAFIDFDDVAELLPYAWEDQE</sequence>
<dbReference type="RefSeq" id="WP_011395106.1">
    <property type="nucleotide sequence ID" value="NC_007645.1"/>
</dbReference>
<dbReference type="AlphaFoldDB" id="Q2SMU3"/>
<dbReference type="OrthoDB" id="6197900at2"/>
<dbReference type="EMBL" id="CP000155">
    <property type="protein sequence ID" value="ABC28031.1"/>
    <property type="molecule type" value="Genomic_DNA"/>
</dbReference>
<proteinExistence type="predicted"/>
<reference evidence="1 2" key="1">
    <citation type="journal article" date="2005" name="Nucleic Acids Res.">
        <title>Genomic blueprint of Hahella chejuensis, a marine microbe producing an algicidal agent.</title>
        <authorList>
            <person name="Jeong H."/>
            <person name="Yim J.H."/>
            <person name="Lee C."/>
            <person name="Choi S.-H."/>
            <person name="Park Y.K."/>
            <person name="Yoon S.H."/>
            <person name="Hur C.-G."/>
            <person name="Kang H.-Y."/>
            <person name="Kim D."/>
            <person name="Lee H.H."/>
            <person name="Park K.H."/>
            <person name="Park S.-H."/>
            <person name="Park H.-S."/>
            <person name="Lee H.K."/>
            <person name="Oh T.K."/>
            <person name="Kim J.F."/>
        </authorList>
    </citation>
    <scope>NUCLEOTIDE SEQUENCE [LARGE SCALE GENOMIC DNA]</scope>
    <source>
        <strain evidence="1 2">KCTC 2396</strain>
    </source>
</reference>
<dbReference type="HOGENOM" id="CLU_2649400_0_0_6"/>
<evidence type="ECO:0000313" key="2">
    <source>
        <dbReference type="Proteomes" id="UP000000238"/>
    </source>
</evidence>
<dbReference type="KEGG" id="hch:HCH_01154"/>